<dbReference type="Proteomes" id="UP000838324">
    <property type="component" value="Unassembled WGS sequence"/>
</dbReference>
<feature type="transmembrane region" description="Helical" evidence="1">
    <location>
        <begin position="88"/>
        <end position="105"/>
    </location>
</feature>
<feature type="transmembrane region" description="Helical" evidence="1">
    <location>
        <begin position="120"/>
        <end position="142"/>
    </location>
</feature>
<dbReference type="Pfam" id="PF20563">
    <property type="entry name" value="DUF6773"/>
    <property type="match status" value="1"/>
</dbReference>
<dbReference type="EMBL" id="CAKMMG010000001">
    <property type="protein sequence ID" value="CAH1192285.1"/>
    <property type="molecule type" value="Genomic_DNA"/>
</dbReference>
<gene>
    <name evidence="2" type="ORF">PAECIP111892_00909</name>
</gene>
<keyword evidence="3" id="KW-1185">Reference proteome</keyword>
<dbReference type="RefSeq" id="WP_236330184.1">
    <property type="nucleotide sequence ID" value="NZ_CAKMMG010000001.1"/>
</dbReference>
<feature type="transmembrane region" description="Helical" evidence="1">
    <location>
        <begin position="21"/>
        <end position="41"/>
    </location>
</feature>
<evidence type="ECO:0000313" key="3">
    <source>
        <dbReference type="Proteomes" id="UP000838324"/>
    </source>
</evidence>
<reference evidence="2" key="1">
    <citation type="submission" date="2022-01" db="EMBL/GenBank/DDBJ databases">
        <authorList>
            <person name="Criscuolo A."/>
        </authorList>
    </citation>
    <scope>NUCLEOTIDE SEQUENCE</scope>
    <source>
        <strain evidence="2">CIP111892</strain>
    </source>
</reference>
<sequence length="154" mass="17834">MKRKAIKDERVTGEVHKLRSHSFGILFVGFMISIIVKAFVLEWELKYWLDSFLIVMVGCLYFTVRSIRAGLFLMPDKPGDVKRLKKRNLISGAAASMFWAVWMFGDDLMAKEKLDVTKSVASILVGAIIFFIGFTWLQWLMIRRSNKHAEDRLE</sequence>
<name>A0ABM9BRQ5_9BACL</name>
<proteinExistence type="predicted"/>
<dbReference type="InterPro" id="IPR046664">
    <property type="entry name" value="DUF6773"/>
</dbReference>
<evidence type="ECO:0000256" key="1">
    <source>
        <dbReference type="SAM" id="Phobius"/>
    </source>
</evidence>
<feature type="transmembrane region" description="Helical" evidence="1">
    <location>
        <begin position="47"/>
        <end position="67"/>
    </location>
</feature>
<evidence type="ECO:0000313" key="2">
    <source>
        <dbReference type="EMBL" id="CAH1192285.1"/>
    </source>
</evidence>
<keyword evidence="1" id="KW-1133">Transmembrane helix</keyword>
<organism evidence="2 3">
    <name type="scientific">Paenibacillus auburnensis</name>
    <dbReference type="NCBI Taxonomy" id="2905649"/>
    <lineage>
        <taxon>Bacteria</taxon>
        <taxon>Bacillati</taxon>
        <taxon>Bacillota</taxon>
        <taxon>Bacilli</taxon>
        <taxon>Bacillales</taxon>
        <taxon>Paenibacillaceae</taxon>
        <taxon>Paenibacillus</taxon>
    </lineage>
</organism>
<comment type="caution">
    <text evidence="2">The sequence shown here is derived from an EMBL/GenBank/DDBJ whole genome shotgun (WGS) entry which is preliminary data.</text>
</comment>
<protein>
    <submittedName>
        <fullName evidence="2">Uncharacterized protein</fullName>
    </submittedName>
</protein>
<keyword evidence="1" id="KW-0812">Transmembrane</keyword>
<accession>A0ABM9BRQ5</accession>
<keyword evidence="1" id="KW-0472">Membrane</keyword>